<accession>A0A222WLT6</accession>
<feature type="transmembrane region" description="Helical" evidence="7">
    <location>
        <begin position="280"/>
        <end position="301"/>
    </location>
</feature>
<evidence type="ECO:0000256" key="3">
    <source>
        <dbReference type="ARBA" id="ARBA00022448"/>
    </source>
</evidence>
<dbReference type="GO" id="GO:0005886">
    <property type="term" value="C:plasma membrane"/>
    <property type="evidence" value="ECO:0007669"/>
    <property type="project" value="UniProtKB-SubCell"/>
</dbReference>
<dbReference type="STRING" id="172713.GCA_001705305_01067"/>
<dbReference type="Pfam" id="PF07690">
    <property type="entry name" value="MFS_1"/>
    <property type="match status" value="1"/>
</dbReference>
<comment type="similarity">
    <text evidence="2">Belongs to the major facilitator superfamily.</text>
</comment>
<dbReference type="SUPFAM" id="SSF103473">
    <property type="entry name" value="MFS general substrate transporter"/>
    <property type="match status" value="1"/>
</dbReference>
<dbReference type="PANTHER" id="PTHR23514:SF3">
    <property type="entry name" value="BYPASS OF STOP CODON PROTEIN 6"/>
    <property type="match status" value="1"/>
</dbReference>
<evidence type="ECO:0000313" key="9">
    <source>
        <dbReference type="EMBL" id="ASR47450.1"/>
    </source>
</evidence>
<feature type="transmembrane region" description="Helical" evidence="7">
    <location>
        <begin position="47"/>
        <end position="66"/>
    </location>
</feature>
<comment type="subcellular location">
    <subcellularLocation>
        <location evidence="1">Cell membrane</location>
        <topology evidence="1">Multi-pass membrane protein</topology>
    </subcellularLocation>
</comment>
<feature type="transmembrane region" description="Helical" evidence="7">
    <location>
        <begin position="135"/>
        <end position="155"/>
    </location>
</feature>
<dbReference type="Gene3D" id="1.20.1250.20">
    <property type="entry name" value="MFS general substrate transporter like domains"/>
    <property type="match status" value="2"/>
</dbReference>
<reference evidence="9 10" key="1">
    <citation type="submission" date="2017-03" db="EMBL/GenBank/DDBJ databases">
        <title>Complete genome sequence of Paenibacillus Kribbensis producing bioflocculants.</title>
        <authorList>
            <person name="Lee H.-G."/>
            <person name="Oh H.-M."/>
        </authorList>
    </citation>
    <scope>NUCLEOTIDE SEQUENCE [LARGE SCALE GENOMIC DNA]</scope>
    <source>
        <strain evidence="9 10">AM49</strain>
    </source>
</reference>
<evidence type="ECO:0000256" key="1">
    <source>
        <dbReference type="ARBA" id="ARBA00004651"/>
    </source>
</evidence>
<feature type="transmembrane region" description="Helical" evidence="7">
    <location>
        <begin position="219"/>
        <end position="240"/>
    </location>
</feature>
<evidence type="ECO:0000313" key="10">
    <source>
        <dbReference type="Proteomes" id="UP000214666"/>
    </source>
</evidence>
<evidence type="ECO:0000256" key="6">
    <source>
        <dbReference type="ARBA" id="ARBA00023136"/>
    </source>
</evidence>
<dbReference type="GO" id="GO:0022857">
    <property type="term" value="F:transmembrane transporter activity"/>
    <property type="evidence" value="ECO:0007669"/>
    <property type="project" value="InterPro"/>
</dbReference>
<keyword evidence="6 7" id="KW-0472">Membrane</keyword>
<sequence>MKWGDRNLVTLLLIIIYIAFIGLGLPDALLGSAWSVMKSDIGATTEMAGYIALTVSLCTVISSLFASRLLHKFGTGKVTLFSILSTTLALLGFSFSNHFAFLILLAIPLGFGAGSVDAALSNYIALHFKAKHMNWLHCFWGIGAMTGPILISFWLNEGNNWRAGYLTVGAILAVIVVVLLFSLPLWRIFENGRSDVGDEKKLVSNREALGIRGVKMSMLAMLCYNGSETAAGLWMASFFIESKGVSAGTAAAFTSCFFIGIIIGRVFSGFLSTQVSSKNLIRYGGLMGCLGLFILVLPVSYWVAAGALFIVGLGGAPIYPSIVHATPVRFGEKASSSVIGLEMASAYAGSTLIPLLMGLIASQFGMFMVPIILLLLFGIMFAASEMVNRSYKLKSV</sequence>
<proteinExistence type="inferred from homology"/>
<organism evidence="9 10">
    <name type="scientific">Paenibacillus kribbensis</name>
    <dbReference type="NCBI Taxonomy" id="172713"/>
    <lineage>
        <taxon>Bacteria</taxon>
        <taxon>Bacillati</taxon>
        <taxon>Bacillota</taxon>
        <taxon>Bacilli</taxon>
        <taxon>Bacillales</taxon>
        <taxon>Paenibacillaceae</taxon>
        <taxon>Paenibacillus</taxon>
    </lineage>
</organism>
<dbReference type="InterPro" id="IPR036259">
    <property type="entry name" value="MFS_trans_sf"/>
</dbReference>
<feature type="transmembrane region" description="Helical" evidence="7">
    <location>
        <begin position="78"/>
        <end position="95"/>
    </location>
</feature>
<dbReference type="PANTHER" id="PTHR23514">
    <property type="entry name" value="BYPASS OF STOP CODON PROTEIN 6"/>
    <property type="match status" value="1"/>
</dbReference>
<feature type="transmembrane region" description="Helical" evidence="7">
    <location>
        <begin position="307"/>
        <end position="326"/>
    </location>
</feature>
<feature type="transmembrane region" description="Helical" evidence="7">
    <location>
        <begin position="101"/>
        <end position="123"/>
    </location>
</feature>
<name>A0A222WLT6_9BACL</name>
<feature type="transmembrane region" description="Helical" evidence="7">
    <location>
        <begin position="12"/>
        <end position="35"/>
    </location>
</feature>
<gene>
    <name evidence="9" type="ORF">B4V02_12560</name>
</gene>
<evidence type="ECO:0000256" key="7">
    <source>
        <dbReference type="SAM" id="Phobius"/>
    </source>
</evidence>
<keyword evidence="10" id="KW-1185">Reference proteome</keyword>
<dbReference type="KEGG" id="pkb:B4V02_12560"/>
<evidence type="ECO:0000259" key="8">
    <source>
        <dbReference type="PROSITE" id="PS50850"/>
    </source>
</evidence>
<evidence type="ECO:0000256" key="5">
    <source>
        <dbReference type="ARBA" id="ARBA00022989"/>
    </source>
</evidence>
<protein>
    <recommendedName>
        <fullName evidence="8">Major facilitator superfamily (MFS) profile domain-containing protein</fullName>
    </recommendedName>
</protein>
<feature type="transmembrane region" description="Helical" evidence="7">
    <location>
        <begin position="338"/>
        <end position="361"/>
    </location>
</feature>
<dbReference type="AlphaFoldDB" id="A0A222WLT6"/>
<feature type="transmembrane region" description="Helical" evidence="7">
    <location>
        <begin position="246"/>
        <end position="268"/>
    </location>
</feature>
<keyword evidence="4 7" id="KW-0812">Transmembrane</keyword>
<dbReference type="Proteomes" id="UP000214666">
    <property type="component" value="Chromosome"/>
</dbReference>
<dbReference type="InterPro" id="IPR020846">
    <property type="entry name" value="MFS_dom"/>
</dbReference>
<feature type="domain" description="Major facilitator superfamily (MFS) profile" evidence="8">
    <location>
        <begin position="12"/>
        <end position="386"/>
    </location>
</feature>
<keyword evidence="3" id="KW-0813">Transport</keyword>
<keyword evidence="5 7" id="KW-1133">Transmembrane helix</keyword>
<feature type="transmembrane region" description="Helical" evidence="7">
    <location>
        <begin position="367"/>
        <end position="387"/>
    </location>
</feature>
<feature type="transmembrane region" description="Helical" evidence="7">
    <location>
        <begin position="161"/>
        <end position="183"/>
    </location>
</feature>
<evidence type="ECO:0000256" key="4">
    <source>
        <dbReference type="ARBA" id="ARBA00022692"/>
    </source>
</evidence>
<dbReference type="PROSITE" id="PS50850">
    <property type="entry name" value="MFS"/>
    <property type="match status" value="1"/>
</dbReference>
<evidence type="ECO:0000256" key="2">
    <source>
        <dbReference type="ARBA" id="ARBA00008335"/>
    </source>
</evidence>
<dbReference type="InterPro" id="IPR011701">
    <property type="entry name" value="MFS"/>
</dbReference>
<dbReference type="InterPro" id="IPR051788">
    <property type="entry name" value="MFS_Transporter"/>
</dbReference>
<dbReference type="EMBL" id="CP020028">
    <property type="protein sequence ID" value="ASR47450.1"/>
    <property type="molecule type" value="Genomic_DNA"/>
</dbReference>